<feature type="transmembrane region" description="Helical" evidence="2">
    <location>
        <begin position="241"/>
        <end position="267"/>
    </location>
</feature>
<dbReference type="EMBL" id="JAODOR010000006">
    <property type="protein sequence ID" value="MCT9001884.1"/>
    <property type="molecule type" value="Genomic_DNA"/>
</dbReference>
<dbReference type="Proteomes" id="UP001300496">
    <property type="component" value="Unassembled WGS sequence"/>
</dbReference>
<keyword evidence="2" id="KW-0472">Membrane</keyword>
<feature type="region of interest" description="Disordered" evidence="1">
    <location>
        <begin position="435"/>
        <end position="470"/>
    </location>
</feature>
<feature type="transmembrane region" description="Helical" evidence="2">
    <location>
        <begin position="44"/>
        <end position="67"/>
    </location>
</feature>
<sequence>MVPTDDVLDVSALEARVRELEAENARLVGGTPAARPARRGRWRAVLSTVLIVIAAVLVPVSIVAAWARVILVDQDQFVATLAPLSSEVAVQDLLIDESMSAISDTVDFAELTGRVFDGFEDLGIPPRAADALDLLRGPAASGVEGLVARGVTDVVRSDAFTDVWAATLRGAHRALTTTATSDGGGIIVQTGDGLGIQLGEVVARVQTRLVDQGVGIAGLIPAVDRVVIIGTGENVALLRTVYALAVGVGWWLPVVSLALFVAGILVARRRSTAVLGSGIGLTIGAGALAAALGIGASAAGIVAVDAGISGAAIDVIYAQLVESMTRTAWVCALAGVVIAIVGWVSGGSTAANRTRAFTDGVNGSARRRLNALGLHTGRFGEWLGRSRALVRGIVIALAVVWLLALRPLTPGLVFTVVVVALVVGWLLELAQRRPEELDGVSTADDAGAAPESADADEESPVGVGSADVTR</sequence>
<evidence type="ECO:0000313" key="3">
    <source>
        <dbReference type="EMBL" id="MCT9001884.1"/>
    </source>
</evidence>
<organism evidence="3 4">
    <name type="scientific">Microbacterium memoriense</name>
    <dbReference type="NCBI Taxonomy" id="2978350"/>
    <lineage>
        <taxon>Bacteria</taxon>
        <taxon>Bacillati</taxon>
        <taxon>Actinomycetota</taxon>
        <taxon>Actinomycetes</taxon>
        <taxon>Micrococcales</taxon>
        <taxon>Microbacteriaceae</taxon>
        <taxon>Microbacterium</taxon>
    </lineage>
</organism>
<feature type="transmembrane region" description="Helical" evidence="2">
    <location>
        <begin position="411"/>
        <end position="427"/>
    </location>
</feature>
<keyword evidence="4" id="KW-1185">Reference proteome</keyword>
<evidence type="ECO:0000313" key="4">
    <source>
        <dbReference type="Proteomes" id="UP001300496"/>
    </source>
</evidence>
<reference evidence="3 4" key="1">
    <citation type="journal article" date="2024" name="Int. J. Syst. Evol. Microbiol.">
        <title>Microbacterium memoriense sp. nov., a member of the Actinomycetota from marine beach sediment of the north coast of Portugal.</title>
        <authorList>
            <person name="Santos J.D.N.D."/>
            <person name="Klimek D."/>
            <person name="Calusinska M."/>
            <person name="Lobo-da-Cunha A."/>
            <person name="Catita J."/>
            <person name="Goncalves H."/>
            <person name="Gonzalez I."/>
            <person name="Lage O.M."/>
        </authorList>
    </citation>
    <scope>NUCLEOTIDE SEQUENCE [LARGE SCALE GENOMIC DNA]</scope>
    <source>
        <strain evidence="3 4">PMIC_1C1B</strain>
    </source>
</reference>
<feature type="transmembrane region" description="Helical" evidence="2">
    <location>
        <begin position="279"/>
        <end position="304"/>
    </location>
</feature>
<keyword evidence="2" id="KW-0812">Transmembrane</keyword>
<evidence type="ECO:0008006" key="5">
    <source>
        <dbReference type="Google" id="ProtNLM"/>
    </source>
</evidence>
<proteinExistence type="predicted"/>
<accession>A0ABT2PBT2</accession>
<dbReference type="RefSeq" id="WP_261606433.1">
    <property type="nucleotide sequence ID" value="NZ_JAODOR010000006.1"/>
</dbReference>
<feature type="transmembrane region" description="Helical" evidence="2">
    <location>
        <begin position="388"/>
        <end position="405"/>
    </location>
</feature>
<keyword evidence="2" id="KW-1133">Transmembrane helix</keyword>
<gene>
    <name evidence="3" type="ORF">N4R40_05845</name>
</gene>
<comment type="caution">
    <text evidence="3">The sequence shown here is derived from an EMBL/GenBank/DDBJ whole genome shotgun (WGS) entry which is preliminary data.</text>
</comment>
<evidence type="ECO:0000256" key="2">
    <source>
        <dbReference type="SAM" id="Phobius"/>
    </source>
</evidence>
<feature type="compositionally biased region" description="Low complexity" evidence="1">
    <location>
        <begin position="443"/>
        <end position="452"/>
    </location>
</feature>
<name>A0ABT2PBT2_9MICO</name>
<feature type="transmembrane region" description="Helical" evidence="2">
    <location>
        <begin position="324"/>
        <end position="345"/>
    </location>
</feature>
<protein>
    <recommendedName>
        <fullName evidence="5">Integral membrane protein</fullName>
    </recommendedName>
</protein>
<evidence type="ECO:0000256" key="1">
    <source>
        <dbReference type="SAM" id="MobiDB-lite"/>
    </source>
</evidence>